<dbReference type="Gene3D" id="3.40.190.290">
    <property type="match status" value="1"/>
</dbReference>
<sequence length="297" mass="32515">MNKLDGISVFVQVNDSGSYAAAGRVLGVTASAIGKAIVRLEARMGIRLFHRNNRSIGLTPEGVVFLDHCRRIMAELASAEARLSSVHATPSGKLRVSAPVVSDRWNRVFLQFMARFPDIDLDVSYTNRIVDLVEEGYDVVLRIGPLQDSRLLTRRLGVFSLRLVAAPAYLERRGVPQTIEDLLGHACLRNRNVSSRRIDNWPLGPDKAHVNAGLSNKLVADHYAMLLMATLDGLGIACLPSFWADEHIESGALRPLLADQTANQRAVSAVWPGGPGFPVKLAAFVDFMAQNLPAMLR</sequence>
<dbReference type="RefSeq" id="WP_091437778.1">
    <property type="nucleotide sequence ID" value="NZ_FMTP01000002.1"/>
</dbReference>
<dbReference type="SUPFAM" id="SSF53850">
    <property type="entry name" value="Periplasmic binding protein-like II"/>
    <property type="match status" value="1"/>
</dbReference>
<dbReference type="STRING" id="177413.SAMN05660859_1640"/>
<organism evidence="6 7">
    <name type="scientific">Ancylobacter rudongensis</name>
    <dbReference type="NCBI Taxonomy" id="177413"/>
    <lineage>
        <taxon>Bacteria</taxon>
        <taxon>Pseudomonadati</taxon>
        <taxon>Pseudomonadota</taxon>
        <taxon>Alphaproteobacteria</taxon>
        <taxon>Hyphomicrobiales</taxon>
        <taxon>Xanthobacteraceae</taxon>
        <taxon>Ancylobacter</taxon>
    </lineage>
</organism>
<dbReference type="PANTHER" id="PTHR30537:SF72">
    <property type="entry name" value="LYSR FAMILY TRANSCRIPTIONAL REGULATOR"/>
    <property type="match status" value="1"/>
</dbReference>
<evidence type="ECO:0000256" key="3">
    <source>
        <dbReference type="ARBA" id="ARBA00023125"/>
    </source>
</evidence>
<dbReference type="EMBL" id="FMTP01000002">
    <property type="protein sequence ID" value="SCW56062.1"/>
    <property type="molecule type" value="Genomic_DNA"/>
</dbReference>
<proteinExistence type="inferred from homology"/>
<reference evidence="7" key="1">
    <citation type="submission" date="2016-10" db="EMBL/GenBank/DDBJ databases">
        <authorList>
            <person name="Varghese N."/>
            <person name="Submissions S."/>
        </authorList>
    </citation>
    <scope>NUCLEOTIDE SEQUENCE [LARGE SCALE GENOMIC DNA]</scope>
    <source>
        <strain evidence="7">CGMCC 1.1761</strain>
    </source>
</reference>
<dbReference type="SUPFAM" id="SSF46785">
    <property type="entry name" value="Winged helix' DNA-binding domain"/>
    <property type="match status" value="1"/>
</dbReference>
<name>A0A1G4RGH1_9HYPH</name>
<gene>
    <name evidence="6" type="ORF">SAMN05660859_1640</name>
</gene>
<dbReference type="InterPro" id="IPR000847">
    <property type="entry name" value="LysR_HTH_N"/>
</dbReference>
<dbReference type="PROSITE" id="PS50931">
    <property type="entry name" value="HTH_LYSR"/>
    <property type="match status" value="1"/>
</dbReference>
<accession>A0A1G4RGH1</accession>
<keyword evidence="7" id="KW-1185">Reference proteome</keyword>
<dbReference type="GO" id="GO:0003700">
    <property type="term" value="F:DNA-binding transcription factor activity"/>
    <property type="evidence" value="ECO:0007669"/>
    <property type="project" value="InterPro"/>
</dbReference>
<evidence type="ECO:0000256" key="2">
    <source>
        <dbReference type="ARBA" id="ARBA00023015"/>
    </source>
</evidence>
<protein>
    <submittedName>
        <fullName evidence="6">DNA-binding transcriptional regulator, LysR family</fullName>
    </submittedName>
</protein>
<comment type="similarity">
    <text evidence="1">Belongs to the LysR transcriptional regulatory family.</text>
</comment>
<dbReference type="InterPro" id="IPR036388">
    <property type="entry name" value="WH-like_DNA-bd_sf"/>
</dbReference>
<dbReference type="PANTHER" id="PTHR30537">
    <property type="entry name" value="HTH-TYPE TRANSCRIPTIONAL REGULATOR"/>
    <property type="match status" value="1"/>
</dbReference>
<evidence type="ECO:0000259" key="5">
    <source>
        <dbReference type="PROSITE" id="PS50931"/>
    </source>
</evidence>
<dbReference type="InterPro" id="IPR036390">
    <property type="entry name" value="WH_DNA-bd_sf"/>
</dbReference>
<dbReference type="Proteomes" id="UP000198889">
    <property type="component" value="Unassembled WGS sequence"/>
</dbReference>
<keyword evidence="2" id="KW-0805">Transcription regulation</keyword>
<keyword evidence="3 6" id="KW-0238">DNA-binding</keyword>
<dbReference type="Gene3D" id="1.10.10.10">
    <property type="entry name" value="Winged helix-like DNA-binding domain superfamily/Winged helix DNA-binding domain"/>
    <property type="match status" value="1"/>
</dbReference>
<feature type="domain" description="HTH lysR-type" evidence="5">
    <location>
        <begin position="1"/>
        <end position="59"/>
    </location>
</feature>
<dbReference type="InterPro" id="IPR005119">
    <property type="entry name" value="LysR_subst-bd"/>
</dbReference>
<dbReference type="Pfam" id="PF03466">
    <property type="entry name" value="LysR_substrate"/>
    <property type="match status" value="1"/>
</dbReference>
<dbReference type="AlphaFoldDB" id="A0A1G4RGH1"/>
<keyword evidence="4" id="KW-0804">Transcription</keyword>
<evidence type="ECO:0000313" key="7">
    <source>
        <dbReference type="Proteomes" id="UP000198889"/>
    </source>
</evidence>
<dbReference type="GO" id="GO:0006351">
    <property type="term" value="P:DNA-templated transcription"/>
    <property type="evidence" value="ECO:0007669"/>
    <property type="project" value="TreeGrafter"/>
</dbReference>
<evidence type="ECO:0000256" key="4">
    <source>
        <dbReference type="ARBA" id="ARBA00023163"/>
    </source>
</evidence>
<dbReference type="GO" id="GO:0043565">
    <property type="term" value="F:sequence-specific DNA binding"/>
    <property type="evidence" value="ECO:0007669"/>
    <property type="project" value="TreeGrafter"/>
</dbReference>
<dbReference type="Pfam" id="PF00126">
    <property type="entry name" value="HTH_1"/>
    <property type="match status" value="1"/>
</dbReference>
<evidence type="ECO:0000313" key="6">
    <source>
        <dbReference type="EMBL" id="SCW56062.1"/>
    </source>
</evidence>
<dbReference type="FunFam" id="1.10.10.10:FF:000001">
    <property type="entry name" value="LysR family transcriptional regulator"/>
    <property type="match status" value="1"/>
</dbReference>
<dbReference type="InterPro" id="IPR058163">
    <property type="entry name" value="LysR-type_TF_proteobact-type"/>
</dbReference>
<evidence type="ECO:0000256" key="1">
    <source>
        <dbReference type="ARBA" id="ARBA00009437"/>
    </source>
</evidence>